<organism evidence="1 2">
    <name type="scientific">Faecalibacillus intestinalis</name>
    <dbReference type="NCBI Taxonomy" id="1982626"/>
    <lineage>
        <taxon>Bacteria</taxon>
        <taxon>Bacillati</taxon>
        <taxon>Bacillota</taxon>
        <taxon>Erysipelotrichia</taxon>
        <taxon>Erysipelotrichales</taxon>
        <taxon>Coprobacillaceae</taxon>
        <taxon>Faecalibacillus</taxon>
    </lineage>
</organism>
<dbReference type="RefSeq" id="WP_117347162.1">
    <property type="nucleotide sequence ID" value="NZ_JAJDKX010000031.1"/>
</dbReference>
<reference evidence="1" key="1">
    <citation type="submission" date="2022-06" db="EMBL/GenBank/DDBJ databases">
        <title>Isolation of gut microbiota from human fecal samples.</title>
        <authorList>
            <person name="Pamer E.G."/>
            <person name="Barat B."/>
            <person name="Waligurski E."/>
            <person name="Medina S."/>
            <person name="Paddock L."/>
            <person name="Mostad J."/>
        </authorList>
    </citation>
    <scope>NUCLEOTIDE SEQUENCE</scope>
    <source>
        <strain evidence="1">DFI.6.24</strain>
    </source>
</reference>
<protein>
    <submittedName>
        <fullName evidence="1">Uncharacterized protein</fullName>
    </submittedName>
</protein>
<dbReference type="EMBL" id="JANGBO010000027">
    <property type="protein sequence ID" value="MCQ5063116.1"/>
    <property type="molecule type" value="Genomic_DNA"/>
</dbReference>
<accession>A0AAP2UHQ2</accession>
<dbReference type="Proteomes" id="UP001204814">
    <property type="component" value="Unassembled WGS sequence"/>
</dbReference>
<name>A0AAP2UHQ2_9FIRM</name>
<gene>
    <name evidence="1" type="ORF">NE542_14960</name>
</gene>
<proteinExistence type="predicted"/>
<evidence type="ECO:0000313" key="1">
    <source>
        <dbReference type="EMBL" id="MCQ5063116.1"/>
    </source>
</evidence>
<comment type="caution">
    <text evidence="1">The sequence shown here is derived from an EMBL/GenBank/DDBJ whole genome shotgun (WGS) entry which is preliminary data.</text>
</comment>
<evidence type="ECO:0000313" key="2">
    <source>
        <dbReference type="Proteomes" id="UP001204814"/>
    </source>
</evidence>
<sequence length="77" mass="8987">MDKVLEITSNDHIIMIDKLCKRILGHPEILGRIIKGFIKEAKDVSLEEIIEIFKGKKDQEGNYYFQQLNNVIDIPHH</sequence>
<dbReference type="AlphaFoldDB" id="A0AAP2UHQ2"/>